<proteinExistence type="predicted"/>
<comment type="caution">
    <text evidence="2">The sequence shown here is derived from an EMBL/GenBank/DDBJ whole genome shotgun (WGS) entry which is preliminary data.</text>
</comment>
<accession>A0A4R5DPE8</accession>
<keyword evidence="3" id="KW-1185">Reference proteome</keyword>
<dbReference type="RefSeq" id="WP_131960245.1">
    <property type="nucleotide sequence ID" value="NZ_SMFL01000008.1"/>
</dbReference>
<protein>
    <submittedName>
        <fullName evidence="2">Uncharacterized protein</fullName>
    </submittedName>
</protein>
<dbReference type="OrthoDB" id="958621at2"/>
<evidence type="ECO:0000313" key="2">
    <source>
        <dbReference type="EMBL" id="TDE12825.1"/>
    </source>
</evidence>
<keyword evidence="1" id="KW-0732">Signal</keyword>
<dbReference type="EMBL" id="SMFL01000008">
    <property type="protein sequence ID" value="TDE12825.1"/>
    <property type="molecule type" value="Genomic_DNA"/>
</dbReference>
<dbReference type="AlphaFoldDB" id="A0A4R5DPE8"/>
<feature type="signal peptide" evidence="1">
    <location>
        <begin position="1"/>
        <end position="19"/>
    </location>
</feature>
<gene>
    <name evidence="2" type="ORF">E0F88_20990</name>
</gene>
<sequence length="188" mass="20397">MKSLLNLILIILFSIPSLAQKTAADSWLNVPKSPDDRYTNPKSAVYAGPNGWWNFGEVRAEGVNSAALKYTFKGGLTTNSEVFILTESGKLQLFSMDFGTDEPALGVYQISKKEDKAAKKVKVSFSDVANKKIKNWSGADGAGTITVSKSGDFLYFKCRNVTLQPDGMSNEGDSKQPLKIGFEGAAKL</sequence>
<feature type="chain" id="PRO_5020681241" evidence="1">
    <location>
        <begin position="20"/>
        <end position="188"/>
    </location>
</feature>
<name>A0A4R5DPE8_9BACT</name>
<evidence type="ECO:0000313" key="3">
    <source>
        <dbReference type="Proteomes" id="UP000294850"/>
    </source>
</evidence>
<evidence type="ECO:0000256" key="1">
    <source>
        <dbReference type="SAM" id="SignalP"/>
    </source>
</evidence>
<reference evidence="2 3" key="1">
    <citation type="submission" date="2019-03" db="EMBL/GenBank/DDBJ databases">
        <title>Dyadobacter AR-3-6 sp. nov., isolated from arctic soil.</title>
        <authorList>
            <person name="Chaudhary D.K."/>
        </authorList>
    </citation>
    <scope>NUCLEOTIDE SEQUENCE [LARGE SCALE GENOMIC DNA]</scope>
    <source>
        <strain evidence="2 3">AR-3-6</strain>
    </source>
</reference>
<organism evidence="2 3">
    <name type="scientific">Dyadobacter psychrotolerans</name>
    <dbReference type="NCBI Taxonomy" id="2541721"/>
    <lineage>
        <taxon>Bacteria</taxon>
        <taxon>Pseudomonadati</taxon>
        <taxon>Bacteroidota</taxon>
        <taxon>Cytophagia</taxon>
        <taxon>Cytophagales</taxon>
        <taxon>Spirosomataceae</taxon>
        <taxon>Dyadobacter</taxon>
    </lineage>
</organism>
<dbReference type="Proteomes" id="UP000294850">
    <property type="component" value="Unassembled WGS sequence"/>
</dbReference>